<name>A0A495II66_9MICO</name>
<dbReference type="GO" id="GO:0006355">
    <property type="term" value="P:regulation of DNA-templated transcription"/>
    <property type="evidence" value="ECO:0007669"/>
    <property type="project" value="InterPro"/>
</dbReference>
<keyword evidence="1 5" id="KW-0597">Phosphoprotein</keyword>
<dbReference type="Pfam" id="PF00072">
    <property type="entry name" value="Response_reg"/>
    <property type="match status" value="1"/>
</dbReference>
<evidence type="ECO:0000256" key="4">
    <source>
        <dbReference type="ARBA" id="ARBA00023163"/>
    </source>
</evidence>
<reference evidence="8 9" key="1">
    <citation type="submission" date="2018-10" db="EMBL/GenBank/DDBJ databases">
        <title>Sequencing the genomes of 1000 actinobacteria strains.</title>
        <authorList>
            <person name="Klenk H.-P."/>
        </authorList>
    </citation>
    <scope>NUCLEOTIDE SEQUENCE [LARGE SCALE GENOMIC DNA]</scope>
    <source>
        <strain evidence="8 9">DSM 17894</strain>
    </source>
</reference>
<dbReference type="Pfam" id="PF00196">
    <property type="entry name" value="GerE"/>
    <property type="match status" value="1"/>
</dbReference>
<dbReference type="InterPro" id="IPR011006">
    <property type="entry name" value="CheY-like_superfamily"/>
</dbReference>
<comment type="caution">
    <text evidence="8">The sequence shown here is derived from an EMBL/GenBank/DDBJ whole genome shotgun (WGS) entry which is preliminary data.</text>
</comment>
<sequence>MTTRILVVDDDPLVRTGIRLLCRDRPGLEVVGEAGDGLEAIRLLEEESFDVVLMDVHMRRTSGVAAAMTLRRRHPGLRIVLMTGFADAGFEQHARNAGADAFVPKTASVDVLLGALGSGAGAGASPHGVDAARPGGLLAGLSERERAVAGLVVDGWSNPQIAERLHLSSSTVKTYVSRCFTKLGVENRVQLANLLRDRAGD</sequence>
<feature type="modified residue" description="4-aspartylphosphate" evidence="5">
    <location>
        <position position="55"/>
    </location>
</feature>
<evidence type="ECO:0000259" key="7">
    <source>
        <dbReference type="PROSITE" id="PS50110"/>
    </source>
</evidence>
<dbReference type="InterPro" id="IPR039420">
    <property type="entry name" value="WalR-like"/>
</dbReference>
<dbReference type="EMBL" id="RBKS01000001">
    <property type="protein sequence ID" value="RKR75108.1"/>
    <property type="molecule type" value="Genomic_DNA"/>
</dbReference>
<feature type="domain" description="HTH luxR-type" evidence="6">
    <location>
        <begin position="134"/>
        <end position="199"/>
    </location>
</feature>
<evidence type="ECO:0000256" key="2">
    <source>
        <dbReference type="ARBA" id="ARBA00023015"/>
    </source>
</evidence>
<dbReference type="InterPro" id="IPR016032">
    <property type="entry name" value="Sig_transdc_resp-reg_C-effctor"/>
</dbReference>
<accession>A0A495II66</accession>
<dbReference type="OrthoDB" id="9808843at2"/>
<dbReference type="SMART" id="SM00448">
    <property type="entry name" value="REC"/>
    <property type="match status" value="1"/>
</dbReference>
<dbReference type="PROSITE" id="PS50043">
    <property type="entry name" value="HTH_LUXR_2"/>
    <property type="match status" value="1"/>
</dbReference>
<gene>
    <name evidence="8" type="ORF">C8E83_2245</name>
</gene>
<dbReference type="Gene3D" id="1.10.10.10">
    <property type="entry name" value="Winged helix-like DNA-binding domain superfamily/Winged helix DNA-binding domain"/>
    <property type="match status" value="1"/>
</dbReference>
<dbReference type="Gene3D" id="3.40.50.2300">
    <property type="match status" value="1"/>
</dbReference>
<dbReference type="SUPFAM" id="SSF46894">
    <property type="entry name" value="C-terminal effector domain of the bipartite response regulators"/>
    <property type="match status" value="1"/>
</dbReference>
<keyword evidence="9" id="KW-1185">Reference proteome</keyword>
<dbReference type="PRINTS" id="PR00038">
    <property type="entry name" value="HTHLUXR"/>
</dbReference>
<keyword evidence="4" id="KW-0804">Transcription</keyword>
<feature type="domain" description="Response regulatory" evidence="7">
    <location>
        <begin position="4"/>
        <end position="120"/>
    </location>
</feature>
<dbReference type="AlphaFoldDB" id="A0A495II66"/>
<dbReference type="PANTHER" id="PTHR43214">
    <property type="entry name" value="TWO-COMPONENT RESPONSE REGULATOR"/>
    <property type="match status" value="1"/>
</dbReference>
<keyword evidence="3" id="KW-0238">DNA-binding</keyword>
<dbReference type="InterPro" id="IPR001789">
    <property type="entry name" value="Sig_transdc_resp-reg_receiver"/>
</dbReference>
<dbReference type="InterPro" id="IPR000792">
    <property type="entry name" value="Tscrpt_reg_LuxR_C"/>
</dbReference>
<dbReference type="SMART" id="SM00421">
    <property type="entry name" value="HTH_LUXR"/>
    <property type="match status" value="1"/>
</dbReference>
<dbReference type="InterPro" id="IPR036388">
    <property type="entry name" value="WH-like_DNA-bd_sf"/>
</dbReference>
<evidence type="ECO:0000313" key="8">
    <source>
        <dbReference type="EMBL" id="RKR75108.1"/>
    </source>
</evidence>
<dbReference type="Proteomes" id="UP000280008">
    <property type="component" value="Unassembled WGS sequence"/>
</dbReference>
<evidence type="ECO:0000256" key="5">
    <source>
        <dbReference type="PROSITE-ProRule" id="PRU00169"/>
    </source>
</evidence>
<dbReference type="PANTHER" id="PTHR43214:SF24">
    <property type="entry name" value="TRANSCRIPTIONAL REGULATORY PROTEIN NARL-RELATED"/>
    <property type="match status" value="1"/>
</dbReference>
<dbReference type="CDD" id="cd17535">
    <property type="entry name" value="REC_NarL-like"/>
    <property type="match status" value="1"/>
</dbReference>
<dbReference type="GO" id="GO:0003677">
    <property type="term" value="F:DNA binding"/>
    <property type="evidence" value="ECO:0007669"/>
    <property type="project" value="UniProtKB-KW"/>
</dbReference>
<keyword evidence="2" id="KW-0805">Transcription regulation</keyword>
<dbReference type="PROSITE" id="PS50110">
    <property type="entry name" value="RESPONSE_REGULATORY"/>
    <property type="match status" value="1"/>
</dbReference>
<dbReference type="GO" id="GO:0000160">
    <property type="term" value="P:phosphorelay signal transduction system"/>
    <property type="evidence" value="ECO:0007669"/>
    <property type="project" value="InterPro"/>
</dbReference>
<organism evidence="8 9">
    <name type="scientific">Frondihabitans australicus</name>
    <dbReference type="NCBI Taxonomy" id="386892"/>
    <lineage>
        <taxon>Bacteria</taxon>
        <taxon>Bacillati</taxon>
        <taxon>Actinomycetota</taxon>
        <taxon>Actinomycetes</taxon>
        <taxon>Micrococcales</taxon>
        <taxon>Microbacteriaceae</taxon>
        <taxon>Frondihabitans</taxon>
    </lineage>
</organism>
<dbReference type="InterPro" id="IPR058245">
    <property type="entry name" value="NreC/VraR/RcsB-like_REC"/>
</dbReference>
<evidence type="ECO:0000256" key="3">
    <source>
        <dbReference type="ARBA" id="ARBA00023125"/>
    </source>
</evidence>
<evidence type="ECO:0000259" key="6">
    <source>
        <dbReference type="PROSITE" id="PS50043"/>
    </source>
</evidence>
<evidence type="ECO:0000313" key="9">
    <source>
        <dbReference type="Proteomes" id="UP000280008"/>
    </source>
</evidence>
<dbReference type="RefSeq" id="WP_121369940.1">
    <property type="nucleotide sequence ID" value="NZ_RBKS01000001.1"/>
</dbReference>
<evidence type="ECO:0000256" key="1">
    <source>
        <dbReference type="ARBA" id="ARBA00022553"/>
    </source>
</evidence>
<protein>
    <submittedName>
        <fullName evidence="8">LuxR family two component transcriptional regulator</fullName>
    </submittedName>
</protein>
<dbReference type="SUPFAM" id="SSF52172">
    <property type="entry name" value="CheY-like"/>
    <property type="match status" value="1"/>
</dbReference>
<dbReference type="CDD" id="cd06170">
    <property type="entry name" value="LuxR_C_like"/>
    <property type="match status" value="1"/>
</dbReference>
<proteinExistence type="predicted"/>